<dbReference type="EMBL" id="CM024807">
    <property type="protein sequence ID" value="KAG8008346.1"/>
    <property type="molecule type" value="Genomic_DNA"/>
</dbReference>
<evidence type="ECO:0000313" key="1">
    <source>
        <dbReference type="EMBL" id="KAG8008346.1"/>
    </source>
</evidence>
<gene>
    <name evidence="1" type="ORF">GBF38_019476</name>
</gene>
<protein>
    <submittedName>
        <fullName evidence="1">Uncharacterized protein</fullName>
    </submittedName>
</protein>
<keyword evidence="2" id="KW-1185">Reference proteome</keyword>
<organism evidence="1 2">
    <name type="scientific">Nibea albiflora</name>
    <name type="common">Yellow drum</name>
    <name type="synonym">Corvina albiflora</name>
    <dbReference type="NCBI Taxonomy" id="240163"/>
    <lineage>
        <taxon>Eukaryota</taxon>
        <taxon>Metazoa</taxon>
        <taxon>Chordata</taxon>
        <taxon>Craniata</taxon>
        <taxon>Vertebrata</taxon>
        <taxon>Euteleostomi</taxon>
        <taxon>Actinopterygii</taxon>
        <taxon>Neopterygii</taxon>
        <taxon>Teleostei</taxon>
        <taxon>Neoteleostei</taxon>
        <taxon>Acanthomorphata</taxon>
        <taxon>Eupercaria</taxon>
        <taxon>Sciaenidae</taxon>
        <taxon>Nibea</taxon>
    </lineage>
</organism>
<dbReference type="Proteomes" id="UP000805704">
    <property type="component" value="Chromosome 19"/>
</dbReference>
<feature type="non-terminal residue" evidence="1">
    <location>
        <position position="1"/>
    </location>
</feature>
<accession>A0ACB7F5L8</accession>
<comment type="caution">
    <text evidence="1">The sequence shown here is derived from an EMBL/GenBank/DDBJ whole genome shotgun (WGS) entry which is preliminary data.</text>
</comment>
<name>A0ACB7F5L8_NIBAL</name>
<sequence length="128" mass="14044">ISSVLEDECPQIIGPREVQIKANPGEKLVLHCEALTNSEDDLTIIYWLVNGCFPEETTSSDRIIESEESSLEGGAILQKSLLLKNVTSEDLRSTFTCVVTNSAGTAQKKTTLTSTTSRDCRGKKKRKP</sequence>
<reference evidence="1" key="1">
    <citation type="submission" date="2020-04" db="EMBL/GenBank/DDBJ databases">
        <title>A chromosome-scale assembly and high-density genetic map of the yellow drum (Nibea albiflora) genome.</title>
        <authorList>
            <person name="Xu D."/>
            <person name="Zhang W."/>
            <person name="Chen R."/>
            <person name="Tan P."/>
            <person name="Wang L."/>
            <person name="Song H."/>
            <person name="Tian L."/>
            <person name="Zhu Q."/>
            <person name="Wang B."/>
        </authorList>
    </citation>
    <scope>NUCLEOTIDE SEQUENCE</scope>
    <source>
        <strain evidence="1">ZJHYS-2018</strain>
    </source>
</reference>
<proteinExistence type="predicted"/>
<evidence type="ECO:0000313" key="2">
    <source>
        <dbReference type="Proteomes" id="UP000805704"/>
    </source>
</evidence>